<feature type="compositionally biased region" description="Acidic residues" evidence="1">
    <location>
        <begin position="661"/>
        <end position="673"/>
    </location>
</feature>
<feature type="region of interest" description="Disordered" evidence="1">
    <location>
        <begin position="482"/>
        <end position="525"/>
    </location>
</feature>
<dbReference type="InterPro" id="IPR005204">
    <property type="entry name" value="Hemocyanin_N"/>
</dbReference>
<dbReference type="InterPro" id="IPR014756">
    <property type="entry name" value="Ig_E-set"/>
</dbReference>
<feature type="domain" description="Hemocyanin N-terminal" evidence="3">
    <location>
        <begin position="38"/>
        <end position="159"/>
    </location>
</feature>
<evidence type="ECO:0000313" key="6">
    <source>
        <dbReference type="RefSeq" id="XP_070142029.1"/>
    </source>
</evidence>
<organism evidence="5 6">
    <name type="scientific">Drosophila kikkawai</name>
    <name type="common">Fruit fly</name>
    <dbReference type="NCBI Taxonomy" id="30033"/>
    <lineage>
        <taxon>Eukaryota</taxon>
        <taxon>Metazoa</taxon>
        <taxon>Ecdysozoa</taxon>
        <taxon>Arthropoda</taxon>
        <taxon>Hexapoda</taxon>
        <taxon>Insecta</taxon>
        <taxon>Pterygota</taxon>
        <taxon>Neoptera</taxon>
        <taxon>Endopterygota</taxon>
        <taxon>Diptera</taxon>
        <taxon>Brachycera</taxon>
        <taxon>Muscomorpha</taxon>
        <taxon>Ephydroidea</taxon>
        <taxon>Drosophilidae</taxon>
        <taxon>Drosophila</taxon>
        <taxon>Sophophora</taxon>
    </lineage>
</organism>
<dbReference type="SUPFAM" id="SSF48050">
    <property type="entry name" value="Hemocyanin, N-terminal domain"/>
    <property type="match status" value="1"/>
</dbReference>
<evidence type="ECO:0000259" key="4">
    <source>
        <dbReference type="Pfam" id="PF03723"/>
    </source>
</evidence>
<dbReference type="InterPro" id="IPR008922">
    <property type="entry name" value="Di-copper_centre_dom_sf"/>
</dbReference>
<feature type="signal peptide" evidence="2">
    <location>
        <begin position="1"/>
        <end position="17"/>
    </location>
</feature>
<dbReference type="Gene3D" id="1.20.1370.10">
    <property type="entry name" value="Hemocyanin, N-terminal domain"/>
    <property type="match status" value="1"/>
</dbReference>
<dbReference type="InterPro" id="IPR013788">
    <property type="entry name" value="Hemocyanin/hexamerin"/>
</dbReference>
<feature type="compositionally biased region" description="Acidic residues" evidence="1">
    <location>
        <begin position="364"/>
        <end position="375"/>
    </location>
</feature>
<dbReference type="RefSeq" id="XP_070142029.1">
    <property type="nucleotide sequence ID" value="XM_070285928.1"/>
</dbReference>
<keyword evidence="2" id="KW-0732">Signal</keyword>
<evidence type="ECO:0000259" key="3">
    <source>
        <dbReference type="Pfam" id="PF03722"/>
    </source>
</evidence>
<feature type="chain" id="PRO_5047276553" evidence="2">
    <location>
        <begin position="18"/>
        <end position="1104"/>
    </location>
</feature>
<evidence type="ECO:0000256" key="2">
    <source>
        <dbReference type="SAM" id="SignalP"/>
    </source>
</evidence>
<dbReference type="Pfam" id="PF03722">
    <property type="entry name" value="Hemocyanin_N"/>
    <property type="match status" value="1"/>
</dbReference>
<evidence type="ECO:0000256" key="1">
    <source>
        <dbReference type="SAM" id="MobiDB-lite"/>
    </source>
</evidence>
<feature type="region of interest" description="Disordered" evidence="1">
    <location>
        <begin position="657"/>
        <end position="686"/>
    </location>
</feature>
<feature type="region of interest" description="Disordered" evidence="1">
    <location>
        <begin position="544"/>
        <end position="573"/>
    </location>
</feature>
<dbReference type="SUPFAM" id="SSF81296">
    <property type="entry name" value="E set domains"/>
    <property type="match status" value="1"/>
</dbReference>
<dbReference type="PANTHER" id="PTHR11511">
    <property type="entry name" value="LARVAL STORAGE PROTEIN/PHENOLOXIDASE"/>
    <property type="match status" value="1"/>
</dbReference>
<keyword evidence="5" id="KW-1185">Reference proteome</keyword>
<dbReference type="InterPro" id="IPR036697">
    <property type="entry name" value="Hemocyanin_N_sf"/>
</dbReference>
<name>A0ABM4GH44_DROKI</name>
<accession>A0ABM4GH44</accession>
<dbReference type="Gene3D" id="2.60.40.1520">
    <property type="entry name" value="Hemocyanin, C-terminal domain"/>
    <property type="match status" value="1"/>
</dbReference>
<gene>
    <name evidence="6" type="primary">Fbp1</name>
</gene>
<dbReference type="PANTHER" id="PTHR11511:SF5">
    <property type="entry name" value="FAT-BODY PROTEIN 1-RELATED"/>
    <property type="match status" value="1"/>
</dbReference>
<feature type="domain" description="Hemocyanin C-terminal" evidence="4">
    <location>
        <begin position="859"/>
        <end position="1101"/>
    </location>
</feature>
<reference evidence="6" key="1">
    <citation type="submission" date="2025-08" db="UniProtKB">
        <authorList>
            <consortium name="RefSeq"/>
        </authorList>
    </citation>
    <scope>IDENTIFICATION</scope>
    <source>
        <strain evidence="6">14028-0561.14</strain>
        <tissue evidence="6">Whole fly</tissue>
    </source>
</reference>
<feature type="compositionally biased region" description="Basic and acidic residues" evidence="1">
    <location>
        <begin position="507"/>
        <end position="525"/>
    </location>
</feature>
<feature type="region of interest" description="Disordered" evidence="1">
    <location>
        <begin position="358"/>
        <end position="392"/>
    </location>
</feature>
<dbReference type="SUPFAM" id="SSF48056">
    <property type="entry name" value="Di-copper centre-containing domain"/>
    <property type="match status" value="1"/>
</dbReference>
<dbReference type="Pfam" id="PF03723">
    <property type="entry name" value="Hemocyanin_C"/>
    <property type="match status" value="1"/>
</dbReference>
<sequence>MNWILLLVACAASAVAAGRISMSPERVQGIERLSLEDLQLQKFILDIVQNIRQPLQQNDLIQLDQGLIVDSQRYRGGIDAEMQRVIDLDRQRRLLDEHEVYTVGRLEDVQQLRGIYRLLVRSQDFDTLRRNVVYLRRNINPVLLVNALVLAIRDRQDTRNLVVPAVQELLPELYLDGDVIEQVRGVQREQTQRPSLMDIIGLRQRQRMNPMMNILMPWREIHMQMALMRQQNRQNILGKNRVVIRAENQGQIEGTSLLTDDIALRNFVQNLIQEMALLEQDSQDSQEDEIRNVLERDQRINREEEDQWIGRNREWNNRERELGQGEDSGRLLSVNRRRQQEDLQGQSQVNQRERFQQILRRDDDNDDDDNDDDDDNIRLGRVQGGLRTGGTRNLLRVNRRRLQEGQREDINQENDDDVRMGRVQLERGNSQGGIRMGGVQELPTVNVNSDRLVHVGRRRMNTIQEDQPWGRQRYMGMMRGDRISEGRRVGQQEDVRQNDWQMTRQRQRLDQNEEEREQGRRVGQEEDVRQNDWQIWRQRQRLDDNKKEREQGRRIVGQQEQGSYADQLESVSRDDERLVHVNRRRLNQDISQQQQQQQRIIPRRVGSIGEGRRVLGERLIQDEDILKLIRGEKRLQLMTDEEILEMLKRNRQQRLEKMQNDNDDDDDNDDEDEVRGTRSRRSISNLRRENTRRSEILLHNLRQLVARLNQEAISQGQMTNQQLPWLNNPRQTQSERYGLRLNQIRVDSMRNREILQQIGEIEQRLQEVIGQVVNRISISSQRGEMEEQRRLESRMADVLLGRLGQVGILNIVRQVVQDNSQQIDRSGLGIRLSDPVVQHTLRRIVRIVDQQREQMLGGYRQEQLQMRGVTINDVRVDKLRTRIEEHDLDLSNLVEQDQQVQQVVVGRQRRLNNKPFTIDMDITSDRDQDAIVRVLLGPAEDQQGRQGVSLEQRRRDFVLLDAINVQLQTGRNRIQQRSVDIPWTTRDVTPLGEIYRRVMLQLGNKGQQELVQDLVGENGGFPQHLLLPRGRPEGLPMQVLVIVSPVLEQQEQEIEPEIDMGIGRASLRDVRPLGYPLDRPIDNEQELLQLPNIQMQDVVIVQEN</sequence>
<feature type="compositionally biased region" description="Basic and acidic residues" evidence="1">
    <location>
        <begin position="482"/>
        <end position="497"/>
    </location>
</feature>
<feature type="compositionally biased region" description="Basic and acidic residues" evidence="1">
    <location>
        <begin position="544"/>
        <end position="553"/>
    </location>
</feature>
<proteinExistence type="predicted"/>
<dbReference type="InterPro" id="IPR005203">
    <property type="entry name" value="Hemocyanin_C"/>
</dbReference>
<evidence type="ECO:0000313" key="5">
    <source>
        <dbReference type="Proteomes" id="UP001652661"/>
    </source>
</evidence>
<dbReference type="InterPro" id="IPR037020">
    <property type="entry name" value="Hemocyanin_C_sf"/>
</dbReference>
<dbReference type="Proteomes" id="UP001652661">
    <property type="component" value="Chromosome 3L"/>
</dbReference>
<protein>
    <submittedName>
        <fullName evidence="6">Fat-body protein 1</fullName>
    </submittedName>
</protein>
<dbReference type="GeneID" id="108083007"/>